<organism evidence="2 3">
    <name type="scientific">Fusarium redolens</name>
    <dbReference type="NCBI Taxonomy" id="48865"/>
    <lineage>
        <taxon>Eukaryota</taxon>
        <taxon>Fungi</taxon>
        <taxon>Dikarya</taxon>
        <taxon>Ascomycota</taxon>
        <taxon>Pezizomycotina</taxon>
        <taxon>Sordariomycetes</taxon>
        <taxon>Hypocreomycetidae</taxon>
        <taxon>Hypocreales</taxon>
        <taxon>Nectriaceae</taxon>
        <taxon>Fusarium</taxon>
        <taxon>Fusarium redolens species complex</taxon>
    </lineage>
</organism>
<protein>
    <recommendedName>
        <fullName evidence="1">F-box domain-containing protein</fullName>
    </recommendedName>
</protein>
<reference evidence="2" key="1">
    <citation type="journal article" date="2021" name="Nat. Commun.">
        <title>Genetic determinants of endophytism in the Arabidopsis root mycobiome.</title>
        <authorList>
            <person name="Mesny F."/>
            <person name="Miyauchi S."/>
            <person name="Thiergart T."/>
            <person name="Pickel B."/>
            <person name="Atanasova L."/>
            <person name="Karlsson M."/>
            <person name="Huettel B."/>
            <person name="Barry K.W."/>
            <person name="Haridas S."/>
            <person name="Chen C."/>
            <person name="Bauer D."/>
            <person name="Andreopoulos W."/>
            <person name="Pangilinan J."/>
            <person name="LaButti K."/>
            <person name="Riley R."/>
            <person name="Lipzen A."/>
            <person name="Clum A."/>
            <person name="Drula E."/>
            <person name="Henrissat B."/>
            <person name="Kohler A."/>
            <person name="Grigoriev I.V."/>
            <person name="Martin F.M."/>
            <person name="Hacquard S."/>
        </authorList>
    </citation>
    <scope>NUCLEOTIDE SEQUENCE</scope>
    <source>
        <strain evidence="2">MPI-CAGE-AT-0023</strain>
    </source>
</reference>
<dbReference type="Proteomes" id="UP000720189">
    <property type="component" value="Unassembled WGS sequence"/>
</dbReference>
<dbReference type="InterPro" id="IPR001810">
    <property type="entry name" value="F-box_dom"/>
</dbReference>
<dbReference type="GeneID" id="70230624"/>
<dbReference type="InterPro" id="IPR036047">
    <property type="entry name" value="F-box-like_dom_sf"/>
</dbReference>
<evidence type="ECO:0000313" key="2">
    <source>
        <dbReference type="EMBL" id="KAH7240830.1"/>
    </source>
</evidence>
<keyword evidence="3" id="KW-1185">Reference proteome</keyword>
<dbReference type="AlphaFoldDB" id="A0A9P9GLP3"/>
<dbReference type="PROSITE" id="PS50181">
    <property type="entry name" value="FBOX"/>
    <property type="match status" value="1"/>
</dbReference>
<evidence type="ECO:0000259" key="1">
    <source>
        <dbReference type="PROSITE" id="PS50181"/>
    </source>
</evidence>
<comment type="caution">
    <text evidence="2">The sequence shown here is derived from an EMBL/GenBank/DDBJ whole genome shotgun (WGS) entry which is preliminary data.</text>
</comment>
<gene>
    <name evidence="2" type="ORF">BKA55DRAFT_705630</name>
</gene>
<dbReference type="EMBL" id="JAGMUX010000013">
    <property type="protein sequence ID" value="KAH7240830.1"/>
    <property type="molecule type" value="Genomic_DNA"/>
</dbReference>
<name>A0A9P9GLP3_FUSRE</name>
<dbReference type="RefSeq" id="XP_046046344.1">
    <property type="nucleotide sequence ID" value="XM_046200670.1"/>
</dbReference>
<proteinExistence type="predicted"/>
<feature type="domain" description="F-box" evidence="1">
    <location>
        <begin position="38"/>
        <end position="83"/>
    </location>
</feature>
<accession>A0A9P9GLP3</accession>
<dbReference type="SUPFAM" id="SSF81383">
    <property type="entry name" value="F-box domain"/>
    <property type="match status" value="1"/>
</dbReference>
<dbReference type="Pfam" id="PF12937">
    <property type="entry name" value="F-box-like"/>
    <property type="match status" value="1"/>
</dbReference>
<sequence>MYRFFNANGESTMPRRFLGVLPPLSIPKKRKAKVLGKPSRLLACPVEVQLNILDFLSKEDLVALSLVNKHLANIVQPVLHREVDVSCPTGGTTGDPTPLILVVRTLLDRPDLAQAVQHLRFDGYDFPARKVDEIPITPITCLKRTDMIKALKVIHGSRLNDAIGWANCFLGGQVDSIVALLVALTPKVRSIYLGEDFSVEIYYLRLLFDPERRITSRNSSFHKFEHLRHVTVNNYAATYYHRRLKLTNVFQSFFHLHMLEKLFISGSFPEDSRPVVASTKMNNLRCLDLKRIDEAELEQILSLAPNLTGLKYTYAWHSKASDLSNRTLTLDMSTLRDSLEGHRLKLERLELLAVDDPGVLKRDTLWPLAIQGPPLKLHAFSNLRILLVPWIFITGPSKGAHVSPLRYVIPESVVLLSLADDLHRQPYWGWKGEDIKQMVADYLHYVKEAETALGAMYMVGPLFTDLWTDEEYFSARMLALSADVNFRAVKMTISENDECREMKERYRRYGKCRRGAQNEMNWMRV</sequence>
<evidence type="ECO:0000313" key="3">
    <source>
        <dbReference type="Proteomes" id="UP000720189"/>
    </source>
</evidence>
<dbReference type="OrthoDB" id="4191831at2759"/>